<protein>
    <recommendedName>
        <fullName evidence="1">KIB1-4 beta-propeller domain-containing protein</fullName>
    </recommendedName>
</protein>
<dbReference type="InterPro" id="IPR050942">
    <property type="entry name" value="F-box_BR-signaling"/>
</dbReference>
<dbReference type="PANTHER" id="PTHR44259:SF37">
    <property type="entry name" value="DUF1618 DOMAIN-CONTAINING PROTEIN"/>
    <property type="match status" value="1"/>
</dbReference>
<dbReference type="PANTHER" id="PTHR44259">
    <property type="entry name" value="OS07G0183000 PROTEIN-RELATED"/>
    <property type="match status" value="1"/>
</dbReference>
<dbReference type="Proteomes" id="UP001632038">
    <property type="component" value="Unassembled WGS sequence"/>
</dbReference>
<sequence>MFLKKVLPVLSYTRLCISHKVYTTRRMSTISTSTRIDSPWLMLPPSFKDDDDEMVYNFYSLSENKVLSFNKRDPKDENPTLSPADDSKIVGSSHGWLALFDPSTYDLYLSNPLTRKHIKLPPIHNLPIPQNNLKGGYRCVSKLIISGSPHEDECRAIMSFDSTNKLAFCSLGRLKTEWTPIGDTVHKHRSFSVPRVYEEFVYSSRQKLFFCLTGSTSDDLEGWDFNDPNSPRIDWVDVSLLKDEYYHWLDQKQDSLPPEILYCRPLRYLVFSEESNRLFLVTRHLVEQMEPDNSYVENLESDMYPYKTIEFDVHEIDREGRRLSYMEGCLDGMSMFIGLNHSFLISGAAGTGDGVKPNCIYFTDDKELTPSDYWEVNELFGGHDIGIFDYENKTISSCYYPCDLNSFKRIKPAPIWFTPSLH</sequence>
<gene>
    <name evidence="2" type="ORF">CASFOL_019333</name>
</gene>
<dbReference type="Pfam" id="PF03478">
    <property type="entry name" value="Beta-prop_KIB1-4"/>
    <property type="match status" value="1"/>
</dbReference>
<name>A0ABD3D5C1_9LAMI</name>
<organism evidence="2 3">
    <name type="scientific">Castilleja foliolosa</name>
    <dbReference type="NCBI Taxonomy" id="1961234"/>
    <lineage>
        <taxon>Eukaryota</taxon>
        <taxon>Viridiplantae</taxon>
        <taxon>Streptophyta</taxon>
        <taxon>Embryophyta</taxon>
        <taxon>Tracheophyta</taxon>
        <taxon>Spermatophyta</taxon>
        <taxon>Magnoliopsida</taxon>
        <taxon>eudicotyledons</taxon>
        <taxon>Gunneridae</taxon>
        <taxon>Pentapetalae</taxon>
        <taxon>asterids</taxon>
        <taxon>lamiids</taxon>
        <taxon>Lamiales</taxon>
        <taxon>Orobanchaceae</taxon>
        <taxon>Pedicularideae</taxon>
        <taxon>Castillejinae</taxon>
        <taxon>Castilleja</taxon>
    </lineage>
</organism>
<accession>A0ABD3D5C1</accession>
<dbReference type="InterPro" id="IPR005174">
    <property type="entry name" value="KIB1-4_b-propeller"/>
</dbReference>
<evidence type="ECO:0000313" key="2">
    <source>
        <dbReference type="EMBL" id="KAL3637034.1"/>
    </source>
</evidence>
<reference evidence="3" key="1">
    <citation type="journal article" date="2024" name="IScience">
        <title>Strigolactones Initiate the Formation of Haustorium-like Structures in Castilleja.</title>
        <authorList>
            <person name="Buerger M."/>
            <person name="Peterson D."/>
            <person name="Chory J."/>
        </authorList>
    </citation>
    <scope>NUCLEOTIDE SEQUENCE [LARGE SCALE GENOMIC DNA]</scope>
</reference>
<keyword evidence="3" id="KW-1185">Reference proteome</keyword>
<proteinExistence type="predicted"/>
<evidence type="ECO:0000259" key="1">
    <source>
        <dbReference type="Pfam" id="PF03478"/>
    </source>
</evidence>
<evidence type="ECO:0000313" key="3">
    <source>
        <dbReference type="Proteomes" id="UP001632038"/>
    </source>
</evidence>
<feature type="domain" description="KIB1-4 beta-propeller" evidence="1">
    <location>
        <begin position="58"/>
        <end position="389"/>
    </location>
</feature>
<dbReference type="EMBL" id="JAVIJP010000026">
    <property type="protein sequence ID" value="KAL3637034.1"/>
    <property type="molecule type" value="Genomic_DNA"/>
</dbReference>
<dbReference type="AlphaFoldDB" id="A0ABD3D5C1"/>
<comment type="caution">
    <text evidence="2">The sequence shown here is derived from an EMBL/GenBank/DDBJ whole genome shotgun (WGS) entry which is preliminary data.</text>
</comment>